<sequence>MLKLFSHSEVPVDSALAVALVGPSRLRMGQAAAGEVGNYIRFNEDDFTDVGCGAASVKRTPDGGVIIRSVRGEEILDPKSAERLAERGRRIVREWPAQLTYPVQYLGASMSIAQGMKPRSVLDRTWRVFNASKTVLIDDPTFLEIGKKLLNWEVHEASGVHVEAPAGPAQLNQHIKLKYGPTISPCIVVDATVTEDQISLVYGTTAGHIENGEEAFMLTRDGSGLATARVGAFSKHAWFAARVASPVAHRIQEMITRRYLNNMIPK</sequence>
<evidence type="ECO:0000313" key="3">
    <source>
        <dbReference type="Proteomes" id="UP000664332"/>
    </source>
</evidence>
<proteinExistence type="predicted"/>
<keyword evidence="3" id="KW-1185">Reference proteome</keyword>
<evidence type="ECO:0000313" key="2">
    <source>
        <dbReference type="EMBL" id="MBN9643464.1"/>
    </source>
</evidence>
<dbReference type="EMBL" id="JAFLEQ010000003">
    <property type="protein sequence ID" value="MBN9643464.1"/>
    <property type="molecule type" value="Genomic_DNA"/>
</dbReference>
<evidence type="ECO:0000259" key="1">
    <source>
        <dbReference type="Pfam" id="PF09348"/>
    </source>
</evidence>
<dbReference type="InterPro" id="IPR018960">
    <property type="entry name" value="DUF1990"/>
</dbReference>
<comment type="caution">
    <text evidence="2">The sequence shown here is derived from an EMBL/GenBank/DDBJ whole genome shotgun (WGS) entry which is preliminary data.</text>
</comment>
<feature type="domain" description="DUF1990" evidence="1">
    <location>
        <begin position="122"/>
        <end position="261"/>
    </location>
</feature>
<dbReference type="RefSeq" id="WP_207118167.1">
    <property type="nucleotide sequence ID" value="NZ_JAFLEQ010000003.1"/>
</dbReference>
<name>A0A939DYA1_9CORY</name>
<accession>A0A939DYA1</accession>
<dbReference type="AlphaFoldDB" id="A0A939DYA1"/>
<dbReference type="Proteomes" id="UP000664332">
    <property type="component" value="Unassembled WGS sequence"/>
</dbReference>
<dbReference type="Pfam" id="PF09348">
    <property type="entry name" value="DUF1990"/>
    <property type="match status" value="1"/>
</dbReference>
<protein>
    <submittedName>
        <fullName evidence="2">DUF1990 domain-containing protein</fullName>
    </submittedName>
</protein>
<reference evidence="2" key="1">
    <citation type="submission" date="2021-03" db="EMBL/GenBank/DDBJ databases">
        <authorList>
            <person name="Sun Q."/>
        </authorList>
    </citation>
    <scope>NUCLEOTIDE SEQUENCE</scope>
    <source>
        <strain evidence="2">CCM 8862</strain>
    </source>
</reference>
<organism evidence="2 3">
    <name type="scientific">Corynebacterium mendelii</name>
    <dbReference type="NCBI Taxonomy" id="2765362"/>
    <lineage>
        <taxon>Bacteria</taxon>
        <taxon>Bacillati</taxon>
        <taxon>Actinomycetota</taxon>
        <taxon>Actinomycetes</taxon>
        <taxon>Mycobacteriales</taxon>
        <taxon>Corynebacteriaceae</taxon>
        <taxon>Corynebacterium</taxon>
    </lineage>
</organism>
<gene>
    <name evidence="2" type="ORF">JZY06_02305</name>
</gene>